<comment type="caution">
    <text evidence="2">The sequence shown here is derived from an EMBL/GenBank/DDBJ whole genome shotgun (WGS) entry which is preliminary data.</text>
</comment>
<dbReference type="InterPro" id="IPR014509">
    <property type="entry name" value="YjdF-like"/>
</dbReference>
<name>A0A1G2UJW3_9BACT</name>
<proteinExistence type="predicted"/>
<dbReference type="Proteomes" id="UP000177202">
    <property type="component" value="Unassembled WGS sequence"/>
</dbReference>
<gene>
    <name evidence="2" type="ORF">A3H60_02405</name>
</gene>
<dbReference type="AlphaFoldDB" id="A0A1G2UJW3"/>
<keyword evidence="1" id="KW-0812">Transmembrane</keyword>
<feature type="transmembrane region" description="Helical" evidence="1">
    <location>
        <begin position="7"/>
        <end position="32"/>
    </location>
</feature>
<organism evidence="2 3">
    <name type="scientific">Candidatus Zambryskibacteria bacterium RIFCSPLOWO2_02_FULL_44_12b</name>
    <dbReference type="NCBI Taxonomy" id="1802772"/>
    <lineage>
        <taxon>Bacteria</taxon>
        <taxon>Candidatus Zambryskiibacteriota</taxon>
    </lineage>
</organism>
<keyword evidence="1" id="KW-0472">Membrane</keyword>
<protein>
    <recommendedName>
        <fullName evidence="4">VanZ-like domain-containing protein</fullName>
    </recommendedName>
</protein>
<evidence type="ECO:0000256" key="1">
    <source>
        <dbReference type="SAM" id="Phobius"/>
    </source>
</evidence>
<accession>A0A1G2UJW3</accession>
<feature type="transmembrane region" description="Helical" evidence="1">
    <location>
        <begin position="64"/>
        <end position="82"/>
    </location>
</feature>
<keyword evidence="1" id="KW-1133">Transmembrane helix</keyword>
<sequence length="123" mass="14157">MRKSSLLYIGLCLVILVWALNWIALDLYLYWTLGWYDYMMHFLGGFTLSILGVWLWGGERSSKSFLIIFLGVMILAIGFEIFEYLNNLNYLIPQNYITDTTHDLIAGAFGAALAYWLATSRPQ</sequence>
<evidence type="ECO:0000313" key="2">
    <source>
        <dbReference type="EMBL" id="OHB09719.1"/>
    </source>
</evidence>
<dbReference type="EMBL" id="MHWP01000028">
    <property type="protein sequence ID" value="OHB09719.1"/>
    <property type="molecule type" value="Genomic_DNA"/>
</dbReference>
<evidence type="ECO:0000313" key="3">
    <source>
        <dbReference type="Proteomes" id="UP000177202"/>
    </source>
</evidence>
<reference evidence="2 3" key="1">
    <citation type="journal article" date="2016" name="Nat. Commun.">
        <title>Thousands of microbial genomes shed light on interconnected biogeochemical processes in an aquifer system.</title>
        <authorList>
            <person name="Anantharaman K."/>
            <person name="Brown C.T."/>
            <person name="Hug L.A."/>
            <person name="Sharon I."/>
            <person name="Castelle C.J."/>
            <person name="Probst A.J."/>
            <person name="Thomas B.C."/>
            <person name="Singh A."/>
            <person name="Wilkins M.J."/>
            <person name="Karaoz U."/>
            <person name="Brodie E.L."/>
            <person name="Williams K.H."/>
            <person name="Hubbard S.S."/>
            <person name="Banfield J.F."/>
        </authorList>
    </citation>
    <scope>NUCLEOTIDE SEQUENCE [LARGE SCALE GENOMIC DNA]</scope>
</reference>
<evidence type="ECO:0008006" key="4">
    <source>
        <dbReference type="Google" id="ProtNLM"/>
    </source>
</evidence>
<dbReference type="Pfam" id="PF09997">
    <property type="entry name" value="DUF2238"/>
    <property type="match status" value="1"/>
</dbReference>
<feature type="transmembrane region" description="Helical" evidence="1">
    <location>
        <begin position="102"/>
        <end position="118"/>
    </location>
</feature>
<feature type="transmembrane region" description="Helical" evidence="1">
    <location>
        <begin position="38"/>
        <end position="57"/>
    </location>
</feature>